<dbReference type="InterPro" id="IPR013785">
    <property type="entry name" value="Aldolase_TIM"/>
</dbReference>
<sequence>MPPPTCLRSFSQLSLDSAAHASMASRARVHAQMACFSTSAARYANPVTKKKGMAQTKKGNKTLNVKKGRSTVQDTGKRPAQGERKAARKRIVLTNDNALEVASLKDMAKADVLSEANQGRVLGIPEATVDALRAVEAFKTTQGWSLFRRPATLMRKETIELAKVMKAAEDNKQTLRRVLSGERLSGKSTLLLQGLSMAFVRQWIVINLPEAQDIVNAHTEYAPLPDSQPMQYTQETYTASLLSQILKANNTVENPMLEQIKVTTDPALPLALPADATLKQLIELGILNPEASWSVFVALWQELTQPGQPPIMLAVDGTAHMMKESDYLNAQVKPIHSFDLTIIKHFIDHLSGAKSLPNGGVILAATSQSNAPSTPALDFSVQVAEARQVDPSKTPRWNPYKNIDPRVMEALKDLHSPTAKEQLKPLDVIKVGGLSKDEARSIMEYYAESGMLRAKIDDGFVTEKWSLAGMGNIGELERASLGEVMEGAQRLREDYLWIQTPLVVGAPMRLIALADMAVEISKAGGLGFIGVGTDTSNLSTDLQAAAKLIDESKIKTEQHVMPIGVGFINWGADLDTAVPLIAQYRPAAVWFFAPTSISSLCEWTVQTRKVSPRTKIWVQIGSVREAVEVVHAVRPDVLVVQGTDAGGHGLVQGASLITLLPEVSDIVHGMCKEEGFPPPILTAAGGIVDARGAAAALALGASGVVLGTRFLASPEANISKGYRDEILRASDGGQSTARSRVYDDLRGTTGWSETHNARGVINKSYMDAMAGMDEEENKKLYEEEMKKGDAGWGVDARMTTYAGSGVGLVRDVEPAGDIVREVRDGTKAVLEGLQGGLIAGH</sequence>
<dbReference type="AlphaFoldDB" id="A0A9P6G7U7"/>
<evidence type="ECO:0000256" key="2">
    <source>
        <dbReference type="ARBA" id="ARBA00022643"/>
    </source>
</evidence>
<dbReference type="InterPro" id="IPR019368">
    <property type="entry name" value="Ribosomal_mS29"/>
</dbReference>
<dbReference type="Gene3D" id="3.20.20.70">
    <property type="entry name" value="Aldolase class I"/>
    <property type="match status" value="1"/>
</dbReference>
<feature type="compositionally biased region" description="Basic residues" evidence="4">
    <location>
        <begin position="52"/>
        <end position="69"/>
    </location>
</feature>
<keyword evidence="5" id="KW-0687">Ribonucleoprotein</keyword>
<dbReference type="InterPro" id="IPR004136">
    <property type="entry name" value="NMO"/>
</dbReference>
<dbReference type="SUPFAM" id="SSF51412">
    <property type="entry name" value="Inosine monophosphate dehydrogenase (IMPDH)"/>
    <property type="match status" value="1"/>
</dbReference>
<gene>
    <name evidence="5" type="ORF">PMIN01_11581</name>
</gene>
<dbReference type="Pfam" id="PF03060">
    <property type="entry name" value="NMO"/>
    <property type="match status" value="1"/>
</dbReference>
<dbReference type="CDD" id="cd04730">
    <property type="entry name" value="NPD_like"/>
    <property type="match status" value="1"/>
</dbReference>
<evidence type="ECO:0000256" key="3">
    <source>
        <dbReference type="ARBA" id="ARBA00023002"/>
    </source>
</evidence>
<accession>A0A9P6G7U7</accession>
<keyword evidence="2" id="KW-0288">FMN</keyword>
<dbReference type="GO" id="GO:0005840">
    <property type="term" value="C:ribosome"/>
    <property type="evidence" value="ECO:0007669"/>
    <property type="project" value="UniProtKB-KW"/>
</dbReference>
<dbReference type="PANTHER" id="PTHR32332:SF34">
    <property type="entry name" value="2-NITROPROPANE DIOXYGENASE FAMILY, PUTATIVE-RELATED"/>
    <property type="match status" value="1"/>
</dbReference>
<dbReference type="Pfam" id="PF10236">
    <property type="entry name" value="DAP3"/>
    <property type="match status" value="1"/>
</dbReference>
<name>A0A9P6G7U7_9PLEO</name>
<dbReference type="OrthoDB" id="274828at2759"/>
<evidence type="ECO:0000256" key="1">
    <source>
        <dbReference type="ARBA" id="ARBA00022630"/>
    </source>
</evidence>
<dbReference type="EMBL" id="WJXW01000014">
    <property type="protein sequence ID" value="KAF9730712.1"/>
    <property type="molecule type" value="Genomic_DNA"/>
</dbReference>
<keyword evidence="6" id="KW-1185">Reference proteome</keyword>
<dbReference type="GO" id="GO:0018580">
    <property type="term" value="F:nitronate monooxygenase activity"/>
    <property type="evidence" value="ECO:0007669"/>
    <property type="project" value="InterPro"/>
</dbReference>
<feature type="region of interest" description="Disordered" evidence="4">
    <location>
        <begin position="52"/>
        <end position="85"/>
    </location>
</feature>
<evidence type="ECO:0000256" key="4">
    <source>
        <dbReference type="SAM" id="MobiDB-lite"/>
    </source>
</evidence>
<reference evidence="5" key="1">
    <citation type="journal article" date="2020" name="Mol. Plant Microbe Interact.">
        <title>Genome Sequence of the Biocontrol Agent Coniothyrium minitans strain Conio (IMI 134523).</title>
        <authorList>
            <person name="Patel D."/>
            <person name="Shittu T.A."/>
            <person name="Baroncelli R."/>
            <person name="Muthumeenakshi S."/>
            <person name="Osborne T.H."/>
            <person name="Janganan T.K."/>
            <person name="Sreenivasaprasad S."/>
        </authorList>
    </citation>
    <scope>NUCLEOTIDE SEQUENCE</scope>
    <source>
        <strain evidence="5">Conio</strain>
    </source>
</reference>
<dbReference type="PANTHER" id="PTHR32332">
    <property type="entry name" value="2-NITROPROPANE DIOXYGENASE"/>
    <property type="match status" value="1"/>
</dbReference>
<keyword evidence="3" id="KW-0560">Oxidoreductase</keyword>
<keyword evidence="1" id="KW-0285">Flavoprotein</keyword>
<protein>
    <submittedName>
        <fullName evidence="5">Mitochondrial ribosomal protein</fullName>
    </submittedName>
</protein>
<dbReference type="Proteomes" id="UP000756921">
    <property type="component" value="Unassembled WGS sequence"/>
</dbReference>
<proteinExistence type="predicted"/>
<evidence type="ECO:0000313" key="5">
    <source>
        <dbReference type="EMBL" id="KAF9730712.1"/>
    </source>
</evidence>
<evidence type="ECO:0000313" key="6">
    <source>
        <dbReference type="Proteomes" id="UP000756921"/>
    </source>
</evidence>
<comment type="caution">
    <text evidence="5">The sequence shown here is derived from an EMBL/GenBank/DDBJ whole genome shotgun (WGS) entry which is preliminary data.</text>
</comment>
<organism evidence="5 6">
    <name type="scientific">Paraphaeosphaeria minitans</name>
    <dbReference type="NCBI Taxonomy" id="565426"/>
    <lineage>
        <taxon>Eukaryota</taxon>
        <taxon>Fungi</taxon>
        <taxon>Dikarya</taxon>
        <taxon>Ascomycota</taxon>
        <taxon>Pezizomycotina</taxon>
        <taxon>Dothideomycetes</taxon>
        <taxon>Pleosporomycetidae</taxon>
        <taxon>Pleosporales</taxon>
        <taxon>Massarineae</taxon>
        <taxon>Didymosphaeriaceae</taxon>
        <taxon>Paraphaeosphaeria</taxon>
    </lineage>
</organism>
<feature type="compositionally biased region" description="Basic and acidic residues" evidence="4">
    <location>
        <begin position="75"/>
        <end position="85"/>
    </location>
</feature>
<keyword evidence="5" id="KW-0689">Ribosomal protein</keyword>